<dbReference type="EMBL" id="CP113520">
    <property type="protein sequence ID" value="WAJ30602.1"/>
    <property type="molecule type" value="Genomic_DNA"/>
</dbReference>
<organism evidence="1 2">
    <name type="scientific">Antarcticirhabdus aurantiaca</name>
    <dbReference type="NCBI Taxonomy" id="2606717"/>
    <lineage>
        <taxon>Bacteria</taxon>
        <taxon>Pseudomonadati</taxon>
        <taxon>Pseudomonadota</taxon>
        <taxon>Alphaproteobacteria</taxon>
        <taxon>Hyphomicrobiales</taxon>
        <taxon>Aurantimonadaceae</taxon>
        <taxon>Antarcticirhabdus</taxon>
    </lineage>
</organism>
<keyword evidence="2" id="KW-1185">Reference proteome</keyword>
<sequence>MNIARTLRNIRSYRATLNELSSLSQRELADIGISRADIPALARRSVR</sequence>
<name>A0ACD4NUV5_9HYPH</name>
<proteinExistence type="predicted"/>
<dbReference type="Proteomes" id="UP001163223">
    <property type="component" value="Chromosome"/>
</dbReference>
<reference evidence="1" key="1">
    <citation type="submission" date="2022-11" db="EMBL/GenBank/DDBJ databases">
        <title>beta-Carotene-producing bacterium, Jeongeuplla avenae sp. nov., alleviates the salt stress of Arabidopsis seedlings.</title>
        <authorList>
            <person name="Jiang L."/>
            <person name="Lee J."/>
        </authorList>
    </citation>
    <scope>NUCLEOTIDE SEQUENCE</scope>
    <source>
        <strain evidence="1">DY_R2A_6</strain>
    </source>
</reference>
<evidence type="ECO:0000313" key="2">
    <source>
        <dbReference type="Proteomes" id="UP001163223"/>
    </source>
</evidence>
<gene>
    <name evidence="1" type="ORF">OXU80_10515</name>
</gene>
<protein>
    <submittedName>
        <fullName evidence="1">DUF1127 domain-containing protein</fullName>
    </submittedName>
</protein>
<accession>A0ACD4NUV5</accession>
<evidence type="ECO:0000313" key="1">
    <source>
        <dbReference type="EMBL" id="WAJ30602.1"/>
    </source>
</evidence>